<evidence type="ECO:0000313" key="3">
    <source>
        <dbReference type="Proteomes" id="UP000286921"/>
    </source>
</evidence>
<evidence type="ECO:0000256" key="1">
    <source>
        <dbReference type="ARBA" id="ARBA00010795"/>
    </source>
</evidence>
<dbReference type="Proteomes" id="UP000286921">
    <property type="component" value="Unassembled WGS sequence"/>
</dbReference>
<proteinExistence type="inferred from homology"/>
<dbReference type="GO" id="GO:0019836">
    <property type="term" value="P:symbiont-mediated hemolysis of host erythrocyte"/>
    <property type="evidence" value="ECO:0007669"/>
    <property type="project" value="InterPro"/>
</dbReference>
<dbReference type="InterPro" id="IPR009413">
    <property type="entry name" value="Aegerolysin-typ"/>
</dbReference>
<dbReference type="STRING" id="105351.A0A401L1F5"/>
<keyword evidence="3" id="KW-1185">Reference proteome</keyword>
<sequence>MDQAVSYSTIDIVNGTGESIYTANVVLKEGEFFDGVDPNNEIPPEKLDGIEIKVEYCVYTCRRRNSPTGEAGSIDLVDGDGKRIATVRWDVPWSAPSGNVIFVDVVGSGYSVTADGWVKEGPEFGTAKLQVTKNPVDTA</sequence>
<organism evidence="2 3">
    <name type="scientific">Aspergillus awamori</name>
    <name type="common">Black koji mold</name>
    <dbReference type="NCBI Taxonomy" id="105351"/>
    <lineage>
        <taxon>Eukaryota</taxon>
        <taxon>Fungi</taxon>
        <taxon>Dikarya</taxon>
        <taxon>Ascomycota</taxon>
        <taxon>Pezizomycotina</taxon>
        <taxon>Eurotiomycetes</taxon>
        <taxon>Eurotiomycetidae</taxon>
        <taxon>Eurotiales</taxon>
        <taxon>Aspergillaceae</taxon>
        <taxon>Aspergillus</taxon>
    </lineage>
</organism>
<accession>A0A401L1F5</accession>
<dbReference type="Pfam" id="PF06355">
    <property type="entry name" value="Aegerolysin"/>
    <property type="match status" value="1"/>
</dbReference>
<comment type="similarity">
    <text evidence="1">Belongs to the aegerolysin family.</text>
</comment>
<dbReference type="Gene3D" id="2.60.270.50">
    <property type="match status" value="1"/>
</dbReference>
<dbReference type="EMBL" id="BDHI01000021">
    <property type="protein sequence ID" value="GCB25345.1"/>
    <property type="molecule type" value="Genomic_DNA"/>
</dbReference>
<reference evidence="2 3" key="1">
    <citation type="submission" date="2016-09" db="EMBL/GenBank/DDBJ databases">
        <title>Aspergillus awamori IFM 58123T.</title>
        <authorList>
            <person name="Kusuya Y."/>
            <person name="Shimizu M."/>
            <person name="Takahashi H."/>
            <person name="Yaguchi T."/>
        </authorList>
    </citation>
    <scope>NUCLEOTIDE SEQUENCE [LARGE SCALE GENOMIC DNA]</scope>
    <source>
        <strain evidence="2 3">IFM 58123</strain>
    </source>
</reference>
<name>A0A401L1F5_ASPAW</name>
<dbReference type="AlphaFoldDB" id="A0A401L1F5"/>
<gene>
    <name evidence="2" type="ORF">AAWM_08230</name>
</gene>
<evidence type="ECO:0000313" key="2">
    <source>
        <dbReference type="EMBL" id="GCB25345.1"/>
    </source>
</evidence>
<comment type="caution">
    <text evidence="2">The sequence shown here is derived from an EMBL/GenBank/DDBJ whole genome shotgun (WGS) entry which is preliminary data.</text>
</comment>
<protein>
    <submittedName>
        <fullName evidence="2">Asp-hemolysin</fullName>
    </submittedName>
</protein>